<sequence>MGGFDDHGGIIGDWMPPSPSPRSFFAAMLGDDVGSRTVPEPPKPETTNTDSGFTFPGPDRQVGSENGDGNQRGLTTGDQETKNGEFGEQRMSSRAGLVERMAARAGHNAPRLNTDIIKPADSLQSQQVRSPYLTIPPGLSPTSLLDSPVFLSNSLVQPSPTTGKFQFAPNGNGRSSMMFSDSSNRSKDNFFEDQNNSSSFAFKPFPDHVSKNVKYILELFMGRAHVLPGPLEKRIELPFSKKWVNPPFMPTQSFQTNEALVQPEKQFPPQKIEASQSDFPRSSTEKKPESNFLTPFEAFNGNSERNTQRLEDHDDEDADQRMSGDNANNALAASSEDGYNWRKYGQKQVKGSEYPRSYYKCTHPNCLVKKKVERSHEGHITEIIYKGAHNHPKLAPNRRSGVGSSVSLSDMQSGVNEQGGNAGADGGGQWGTSMQKGIGNWGQESGNNNLEVTSSGLVMQGQNGHFESSDAVDGSSTFSNDEEEDDRATHGSVSLGYDGEGDESESKRRKVEAYAADVSGATRAIREPRVVVQTTSEVDILDDGYRWRKYGQKVVKGNPNPRSYYKCTSTGCTVRKHVERASHDLKSVITTYEGKHNHDVPAARNSSHANNNTMAAQALSVHSQVHMPEPSRMQNPLARFDRPPFGLPGGPQLGPTPTHGYGFAMGQQGPGGLAHMAMANHGKMPVLPVHHYLGQPRQMNEMGFVLPKGEPKVEPVSDPGLNGSAMYHQMMNRLPLGP</sequence>
<reference evidence="9" key="1">
    <citation type="submission" date="2023-03" db="EMBL/GenBank/DDBJ databases">
        <title>Chromosome-scale reference genome and RAD-based genetic map of yellow starthistle (Centaurea solstitialis) reveal putative structural variation and QTLs associated with invader traits.</title>
        <authorList>
            <person name="Reatini B."/>
            <person name="Cang F.A."/>
            <person name="Jiang Q."/>
            <person name="Mckibben M.T.W."/>
            <person name="Barker M.S."/>
            <person name="Rieseberg L.H."/>
            <person name="Dlugosch K.M."/>
        </authorList>
    </citation>
    <scope>NUCLEOTIDE SEQUENCE</scope>
    <source>
        <strain evidence="9">CAN-66</strain>
        <tissue evidence="9">Leaf</tissue>
    </source>
</reference>
<feature type="domain" description="WRKY" evidence="8">
    <location>
        <begin position="330"/>
        <end position="394"/>
    </location>
</feature>
<feature type="compositionally biased region" description="Basic and acidic residues" evidence="7">
    <location>
        <begin position="79"/>
        <end position="88"/>
    </location>
</feature>
<proteinExistence type="predicted"/>
<dbReference type="AlphaFoldDB" id="A0AA38TXE4"/>
<evidence type="ECO:0000256" key="6">
    <source>
        <dbReference type="ARBA" id="ARBA00023242"/>
    </source>
</evidence>
<evidence type="ECO:0000259" key="8">
    <source>
        <dbReference type="PROSITE" id="PS50811"/>
    </source>
</evidence>
<feature type="compositionally biased region" description="Gly residues" evidence="7">
    <location>
        <begin position="420"/>
        <end position="430"/>
    </location>
</feature>
<evidence type="ECO:0000256" key="1">
    <source>
        <dbReference type="ARBA" id="ARBA00004123"/>
    </source>
</evidence>
<dbReference type="SMART" id="SM00774">
    <property type="entry name" value="WRKY"/>
    <property type="match status" value="2"/>
</dbReference>
<feature type="region of interest" description="Disordered" evidence="7">
    <location>
        <begin position="1"/>
        <end position="89"/>
    </location>
</feature>
<evidence type="ECO:0000256" key="5">
    <source>
        <dbReference type="ARBA" id="ARBA00023163"/>
    </source>
</evidence>
<accession>A0AA38TXE4</accession>
<keyword evidence="10" id="KW-1185">Reference proteome</keyword>
<keyword evidence="4" id="KW-0238">DNA-binding</keyword>
<feature type="compositionally biased region" description="Polar residues" evidence="7">
    <location>
        <begin position="63"/>
        <end position="78"/>
    </location>
</feature>
<keyword evidence="3" id="KW-0805">Transcription regulation</keyword>
<comment type="subcellular location">
    <subcellularLocation>
        <location evidence="1">Nucleus</location>
    </subcellularLocation>
</comment>
<evidence type="ECO:0000313" key="10">
    <source>
        <dbReference type="Proteomes" id="UP001172457"/>
    </source>
</evidence>
<feature type="compositionally biased region" description="Polar residues" evidence="7">
    <location>
        <begin position="323"/>
        <end position="332"/>
    </location>
</feature>
<dbReference type="PANTHER" id="PTHR31221:SF357">
    <property type="entry name" value="WRKY DNA-BINDING PROTEIN 34-RELATED"/>
    <property type="match status" value="1"/>
</dbReference>
<feature type="region of interest" description="Disordered" evidence="7">
    <location>
        <begin position="391"/>
        <end position="430"/>
    </location>
</feature>
<evidence type="ECO:0000313" key="9">
    <source>
        <dbReference type="EMBL" id="KAJ9562750.1"/>
    </source>
</evidence>
<dbReference type="InterPro" id="IPR036576">
    <property type="entry name" value="WRKY_dom_sf"/>
</dbReference>
<feature type="region of interest" description="Disordered" evidence="7">
    <location>
        <begin position="266"/>
        <end position="332"/>
    </location>
</feature>
<evidence type="ECO:0000256" key="3">
    <source>
        <dbReference type="ARBA" id="ARBA00023015"/>
    </source>
</evidence>
<feature type="region of interest" description="Disordered" evidence="7">
    <location>
        <begin position="460"/>
        <end position="510"/>
    </location>
</feature>
<dbReference type="PROSITE" id="PS50811">
    <property type="entry name" value="WRKY"/>
    <property type="match status" value="2"/>
</dbReference>
<keyword evidence="2" id="KW-0677">Repeat</keyword>
<dbReference type="FunFam" id="2.20.25.80:FF:000001">
    <property type="entry name" value="WRKY transcription factor 33"/>
    <property type="match status" value="1"/>
</dbReference>
<comment type="caution">
    <text evidence="9">The sequence shown here is derived from an EMBL/GenBank/DDBJ whole genome shotgun (WGS) entry which is preliminary data.</text>
</comment>
<dbReference type="GO" id="GO:0043565">
    <property type="term" value="F:sequence-specific DNA binding"/>
    <property type="evidence" value="ECO:0007669"/>
    <property type="project" value="InterPro"/>
</dbReference>
<feature type="compositionally biased region" description="Low complexity" evidence="7">
    <location>
        <begin position="398"/>
        <end position="407"/>
    </location>
</feature>
<dbReference type="Pfam" id="PF03106">
    <property type="entry name" value="WRKY"/>
    <property type="match status" value="2"/>
</dbReference>
<dbReference type="PANTHER" id="PTHR31221">
    <property type="entry name" value="WRKY TRANSCRIPTION FACTOR PROTEIN 1-RELATED"/>
    <property type="match status" value="1"/>
</dbReference>
<dbReference type="InterPro" id="IPR044810">
    <property type="entry name" value="WRKY_plant"/>
</dbReference>
<dbReference type="EMBL" id="JARYMX010000002">
    <property type="protein sequence ID" value="KAJ9562750.1"/>
    <property type="molecule type" value="Genomic_DNA"/>
</dbReference>
<gene>
    <name evidence="9" type="ORF">OSB04_007910</name>
</gene>
<dbReference type="FunFam" id="2.20.25.80:FF:000006">
    <property type="entry name" value="WRKY transcription factor"/>
    <property type="match status" value="1"/>
</dbReference>
<keyword evidence="5" id="KW-0804">Transcription</keyword>
<name>A0AA38TXE4_9ASTR</name>
<dbReference type="GO" id="GO:0003700">
    <property type="term" value="F:DNA-binding transcription factor activity"/>
    <property type="evidence" value="ECO:0007669"/>
    <property type="project" value="InterPro"/>
</dbReference>
<dbReference type="Proteomes" id="UP001172457">
    <property type="component" value="Chromosome 2"/>
</dbReference>
<keyword evidence="6" id="KW-0539">Nucleus</keyword>
<dbReference type="SUPFAM" id="SSF118290">
    <property type="entry name" value="WRKY DNA-binding domain"/>
    <property type="match status" value="2"/>
</dbReference>
<organism evidence="9 10">
    <name type="scientific">Centaurea solstitialis</name>
    <name type="common">yellow star-thistle</name>
    <dbReference type="NCBI Taxonomy" id="347529"/>
    <lineage>
        <taxon>Eukaryota</taxon>
        <taxon>Viridiplantae</taxon>
        <taxon>Streptophyta</taxon>
        <taxon>Embryophyta</taxon>
        <taxon>Tracheophyta</taxon>
        <taxon>Spermatophyta</taxon>
        <taxon>Magnoliopsida</taxon>
        <taxon>eudicotyledons</taxon>
        <taxon>Gunneridae</taxon>
        <taxon>Pentapetalae</taxon>
        <taxon>asterids</taxon>
        <taxon>campanulids</taxon>
        <taxon>Asterales</taxon>
        <taxon>Asteraceae</taxon>
        <taxon>Carduoideae</taxon>
        <taxon>Cardueae</taxon>
        <taxon>Centaureinae</taxon>
        <taxon>Centaurea</taxon>
    </lineage>
</organism>
<feature type="compositionally biased region" description="Polar residues" evidence="7">
    <location>
        <begin position="273"/>
        <end position="282"/>
    </location>
</feature>
<feature type="domain" description="WRKY" evidence="8">
    <location>
        <begin position="536"/>
        <end position="601"/>
    </location>
</feature>
<evidence type="ECO:0000256" key="7">
    <source>
        <dbReference type="SAM" id="MobiDB-lite"/>
    </source>
</evidence>
<protein>
    <recommendedName>
        <fullName evidence="8">WRKY domain-containing protein</fullName>
    </recommendedName>
</protein>
<dbReference type="InterPro" id="IPR003657">
    <property type="entry name" value="WRKY_dom"/>
</dbReference>
<dbReference type="Gene3D" id="2.20.25.80">
    <property type="entry name" value="WRKY domain"/>
    <property type="match status" value="2"/>
</dbReference>
<dbReference type="GO" id="GO:0005634">
    <property type="term" value="C:nucleus"/>
    <property type="evidence" value="ECO:0007669"/>
    <property type="project" value="UniProtKB-SubCell"/>
</dbReference>
<evidence type="ECO:0000256" key="2">
    <source>
        <dbReference type="ARBA" id="ARBA00022737"/>
    </source>
</evidence>
<evidence type="ECO:0000256" key="4">
    <source>
        <dbReference type="ARBA" id="ARBA00023125"/>
    </source>
</evidence>